<proteinExistence type="predicted"/>
<keyword evidence="3" id="KW-1185">Reference proteome</keyword>
<sequence>MAHPYHGGVQGIQGHQLEINVVGCKNLNEKEWFSEQYPYVVIEYNSNRFRTRTDTDVGRNPTFDGKFIVTLTEGLREVSVSVWNSNTYTADDLIGSTRILLEKALSSGYDDTAWPLKSESGKYAGELRSILHYSPVVRPSSSCAYPGKSYPPPLATGYATAPPYPEISARPFKKTVGSERPYAPPYAGAYPPPATEYATAPYPREIYPPLCAGYPPQQTYPPPSGNPPGHFPSEGSCYSVYPPAPYASNGYPASASDPPKMDIPCAYPASPHYDAAPSYPPAAAGYPPLASCYPPAHTPPTKDNVPVSQFVGGATEFGNPDGFYFHSQAWNI</sequence>
<feature type="domain" description="C2" evidence="1">
    <location>
        <begin position="1"/>
        <end position="115"/>
    </location>
</feature>
<dbReference type="PANTHER" id="PTHR47052:SF3">
    <property type="entry name" value="INGRESSION PROTEIN 1"/>
    <property type="match status" value="1"/>
</dbReference>
<dbReference type="PROSITE" id="PS50004">
    <property type="entry name" value="C2"/>
    <property type="match status" value="1"/>
</dbReference>
<reference evidence="2" key="1">
    <citation type="submission" date="2024-02" db="EMBL/GenBank/DDBJ databases">
        <authorList>
            <consortium name="ELIXIR-Norway"/>
            <consortium name="Elixir Norway"/>
        </authorList>
    </citation>
    <scope>NUCLEOTIDE SEQUENCE</scope>
</reference>
<dbReference type="PANTHER" id="PTHR47052">
    <property type="entry name" value="CONSERVED SERINE PROLINE-RICH PROTEIN (AFU_ORTHOLOGUE AFUA_2G01790)"/>
    <property type="match status" value="1"/>
</dbReference>
<dbReference type="EMBL" id="OZ020106">
    <property type="protein sequence ID" value="CAK9258494.1"/>
    <property type="molecule type" value="Genomic_DNA"/>
</dbReference>
<dbReference type="InterPro" id="IPR052981">
    <property type="entry name" value="Ingression_C2_domain"/>
</dbReference>
<evidence type="ECO:0000259" key="1">
    <source>
        <dbReference type="PROSITE" id="PS50004"/>
    </source>
</evidence>
<dbReference type="SUPFAM" id="SSF49562">
    <property type="entry name" value="C2 domain (Calcium/lipid-binding domain, CaLB)"/>
    <property type="match status" value="1"/>
</dbReference>
<dbReference type="InterPro" id="IPR000008">
    <property type="entry name" value="C2_dom"/>
</dbReference>
<dbReference type="InterPro" id="IPR035892">
    <property type="entry name" value="C2_domain_sf"/>
</dbReference>
<dbReference type="CDD" id="cd00030">
    <property type="entry name" value="C2"/>
    <property type="match status" value="1"/>
</dbReference>
<evidence type="ECO:0000313" key="2">
    <source>
        <dbReference type="EMBL" id="CAK9258494.1"/>
    </source>
</evidence>
<name>A0ABP0VW27_9BRYO</name>
<accession>A0ABP0VW27</accession>
<dbReference type="SMART" id="SM00239">
    <property type="entry name" value="C2"/>
    <property type="match status" value="1"/>
</dbReference>
<dbReference type="Pfam" id="PF00168">
    <property type="entry name" value="C2"/>
    <property type="match status" value="1"/>
</dbReference>
<gene>
    <name evidence="2" type="ORF">CSSPJE1EN1_LOCUS3972</name>
</gene>
<dbReference type="Gene3D" id="2.60.40.150">
    <property type="entry name" value="C2 domain"/>
    <property type="match status" value="1"/>
</dbReference>
<organism evidence="2 3">
    <name type="scientific">Sphagnum jensenii</name>
    <dbReference type="NCBI Taxonomy" id="128206"/>
    <lineage>
        <taxon>Eukaryota</taxon>
        <taxon>Viridiplantae</taxon>
        <taxon>Streptophyta</taxon>
        <taxon>Embryophyta</taxon>
        <taxon>Bryophyta</taxon>
        <taxon>Sphagnophytina</taxon>
        <taxon>Sphagnopsida</taxon>
        <taxon>Sphagnales</taxon>
        <taxon>Sphagnaceae</taxon>
        <taxon>Sphagnum</taxon>
    </lineage>
</organism>
<evidence type="ECO:0000313" key="3">
    <source>
        <dbReference type="Proteomes" id="UP001497444"/>
    </source>
</evidence>
<dbReference type="Proteomes" id="UP001497444">
    <property type="component" value="Chromosome 11"/>
</dbReference>
<protein>
    <recommendedName>
        <fullName evidence="1">C2 domain-containing protein</fullName>
    </recommendedName>
</protein>